<dbReference type="HOGENOM" id="CLU_1311570_0_0_1"/>
<evidence type="ECO:0000259" key="3">
    <source>
        <dbReference type="SMART" id="SM01403"/>
    </source>
</evidence>
<accession>T1K4N2</accession>
<dbReference type="SUPFAM" id="SSF54999">
    <property type="entry name" value="Ribosomal protein S10"/>
    <property type="match status" value="1"/>
</dbReference>
<dbReference type="eggNOG" id="KOG4060">
    <property type="taxonomic scope" value="Eukaryota"/>
</dbReference>
<keyword evidence="5" id="KW-1185">Reference proteome</keyword>
<dbReference type="EnsemblMetazoa" id="tetur05g03210.1">
    <property type="protein sequence ID" value="tetur05g03210.1"/>
    <property type="gene ID" value="tetur05g03210"/>
</dbReference>
<dbReference type="PANTHER" id="PTHR13473:SF0">
    <property type="entry name" value="LARGE RIBOSOMAL SUBUNIT PROTEIN ML48"/>
    <property type="match status" value="1"/>
</dbReference>
<dbReference type="GO" id="GO:0005761">
    <property type="term" value="C:mitochondrial ribosome"/>
    <property type="evidence" value="ECO:0007669"/>
    <property type="project" value="InterPro"/>
</dbReference>
<feature type="domain" description="Small ribosomal subunit protein uS10" evidence="3">
    <location>
        <begin position="69"/>
        <end position="164"/>
    </location>
</feature>
<reference evidence="5" key="1">
    <citation type="submission" date="2011-08" db="EMBL/GenBank/DDBJ databases">
        <authorList>
            <person name="Rombauts S."/>
        </authorList>
    </citation>
    <scope>NUCLEOTIDE SEQUENCE</scope>
    <source>
        <strain evidence="5">London</strain>
    </source>
</reference>
<keyword evidence="1" id="KW-0689">Ribosomal protein</keyword>
<dbReference type="InterPro" id="IPR027487">
    <property type="entry name" value="Ribosomal_mL48"/>
</dbReference>
<reference evidence="4" key="2">
    <citation type="submission" date="2015-06" db="UniProtKB">
        <authorList>
            <consortium name="EnsemblMetazoa"/>
        </authorList>
    </citation>
    <scope>IDENTIFICATION</scope>
</reference>
<gene>
    <name evidence="4" type="primary">107360249</name>
</gene>
<protein>
    <recommendedName>
        <fullName evidence="3">Small ribosomal subunit protein uS10 domain-containing protein</fullName>
    </recommendedName>
</protein>
<evidence type="ECO:0000313" key="5">
    <source>
        <dbReference type="Proteomes" id="UP000015104"/>
    </source>
</evidence>
<dbReference type="OrthoDB" id="5984298at2759"/>
<name>T1K4N2_TETUR</name>
<dbReference type="AlphaFoldDB" id="T1K4N2"/>
<keyword evidence="2" id="KW-0687">Ribonucleoprotein</keyword>
<proteinExistence type="predicted"/>
<dbReference type="GO" id="GO:1990904">
    <property type="term" value="C:ribonucleoprotein complex"/>
    <property type="evidence" value="ECO:0007669"/>
    <property type="project" value="UniProtKB-KW"/>
</dbReference>
<evidence type="ECO:0000256" key="1">
    <source>
        <dbReference type="ARBA" id="ARBA00022980"/>
    </source>
</evidence>
<dbReference type="EMBL" id="CAEY01001579">
    <property type="status" value="NOT_ANNOTATED_CDS"/>
    <property type="molecule type" value="Genomic_DNA"/>
</dbReference>
<organism evidence="4 5">
    <name type="scientific">Tetranychus urticae</name>
    <name type="common">Two-spotted spider mite</name>
    <dbReference type="NCBI Taxonomy" id="32264"/>
    <lineage>
        <taxon>Eukaryota</taxon>
        <taxon>Metazoa</taxon>
        <taxon>Ecdysozoa</taxon>
        <taxon>Arthropoda</taxon>
        <taxon>Chelicerata</taxon>
        <taxon>Arachnida</taxon>
        <taxon>Acari</taxon>
        <taxon>Acariformes</taxon>
        <taxon>Trombidiformes</taxon>
        <taxon>Prostigmata</taxon>
        <taxon>Eleutherengona</taxon>
        <taxon>Raphignathae</taxon>
        <taxon>Tetranychoidea</taxon>
        <taxon>Tetranychidae</taxon>
        <taxon>Tetranychus</taxon>
    </lineage>
</organism>
<dbReference type="KEGG" id="tut:107360249"/>
<dbReference type="PANTHER" id="PTHR13473">
    <property type="entry name" value="MITOCHONDRIAL RIBOSOMAL PROTEIN L48"/>
    <property type="match status" value="1"/>
</dbReference>
<dbReference type="OMA" id="IRVSECW"/>
<dbReference type="Pfam" id="PF00338">
    <property type="entry name" value="Ribosomal_S10"/>
    <property type="match status" value="1"/>
</dbReference>
<evidence type="ECO:0000313" key="4">
    <source>
        <dbReference type="EnsemblMetazoa" id="tetur05g03210.1"/>
    </source>
</evidence>
<dbReference type="SMART" id="SM01403">
    <property type="entry name" value="Ribosomal_S10"/>
    <property type="match status" value="1"/>
</dbReference>
<dbReference type="InterPro" id="IPR036838">
    <property type="entry name" value="Ribosomal_uS10_dom_sf"/>
</dbReference>
<dbReference type="InterPro" id="IPR027486">
    <property type="entry name" value="Ribosomal_uS10_dom"/>
</dbReference>
<dbReference type="STRING" id="32264.T1K4N2"/>
<sequence>MFKVSTGLINRCLIKPSVIQCMGKKKKNLLKPLEGDEAKYINKTVIVGVNEPEYLSLLKPPIPFYNLINFQFFSPDYVSLEGYTRYVQKFLSRLGFNISDYWALPHKSYQYQVRKHEENVVDYTFDFSTYQRVIQLKDIRAVSLPVVIQLLEASKPPGLTLSIKEHTDEDEKARYVINTALLELKEELDVIYTELEELGVVGVRNPDLLR</sequence>
<dbReference type="Proteomes" id="UP000015104">
    <property type="component" value="Unassembled WGS sequence"/>
</dbReference>
<evidence type="ECO:0000256" key="2">
    <source>
        <dbReference type="ARBA" id="ARBA00023274"/>
    </source>
</evidence>